<keyword evidence="5 7" id="KW-0520">NAD</keyword>
<dbReference type="SUPFAM" id="SSF48179">
    <property type="entry name" value="6-phosphogluconate dehydrogenase C-terminal domain-like"/>
    <property type="match status" value="1"/>
</dbReference>
<dbReference type="Gene3D" id="1.10.1040.10">
    <property type="entry name" value="N-(1-d-carboxylethyl)-l-norvaline Dehydrogenase, domain 2"/>
    <property type="match status" value="1"/>
</dbReference>
<evidence type="ECO:0000256" key="5">
    <source>
        <dbReference type="ARBA" id="ARBA00023027"/>
    </source>
</evidence>
<evidence type="ECO:0000256" key="4">
    <source>
        <dbReference type="ARBA" id="ARBA00023002"/>
    </source>
</evidence>
<evidence type="ECO:0000313" key="10">
    <source>
        <dbReference type="EMBL" id="VYU40300.1"/>
    </source>
</evidence>
<feature type="binding site" evidence="7">
    <location>
        <begin position="4"/>
        <end position="15"/>
    </location>
    <ligand>
        <name>NAD(+)</name>
        <dbReference type="ChEBI" id="CHEBI:57540"/>
    </ligand>
</feature>
<dbReference type="PANTHER" id="PTHR30524">
    <property type="entry name" value="MANNITOL-1-PHOSPHATE 5-DEHYDROGENASE"/>
    <property type="match status" value="1"/>
</dbReference>
<dbReference type="NCBIfam" id="NF002652">
    <property type="entry name" value="PRK02318.2-5"/>
    <property type="match status" value="1"/>
</dbReference>
<evidence type="ECO:0000256" key="6">
    <source>
        <dbReference type="ARBA" id="ARBA00048615"/>
    </source>
</evidence>
<proteinExistence type="inferred from homology"/>
<reference evidence="10" key="1">
    <citation type="submission" date="2019-11" db="EMBL/GenBank/DDBJ databases">
        <authorList>
            <person name="Feng L."/>
        </authorList>
    </citation>
    <scope>NUCLEOTIDE SEQUENCE</scope>
    <source>
        <strain evidence="10">IbartlettiiLFYP30</strain>
    </source>
</reference>
<keyword evidence="4 7" id="KW-0560">Oxidoreductase</keyword>
<feature type="domain" description="Mannitol dehydrogenase C-terminal" evidence="9">
    <location>
        <begin position="203"/>
        <end position="379"/>
    </location>
</feature>
<dbReference type="InterPro" id="IPR000669">
    <property type="entry name" value="Mannitol_DH"/>
</dbReference>
<sequence>MKKAIQFGAGNIGRGFIGGLLSNAGYHVVFADVNEAILNGINNDKQYKILVKDVECFEQTITNISAVSSISEDIIKEIEEAEIITTAVGPLVLKRIAPTIAKGIQARKNNGNKNYLNIIACENAVGATAILKEEVMKVLNEEEISYMEEYIGFPNCSVDRIVPPCTNENPLDVTVENFYEWNVEEAKIKGEVPQIEGMNLVGDLIAYVERKLFTLNTGHAITAYLGSLAEYKTVDESIKDEKIATIVKAAMQESGQGLVKKHGLDLEAHYKYIDKILNRFKNPYLNDDVKRVGREPLRKLSSKDRLVNPLMTAKSYGISVDNLIIGVGAALHYDNPEDAQSVELQETIKDLGVKEAVKKISEIKDEELLNAIETSYQKLTSKQLA</sequence>
<dbReference type="InterPro" id="IPR023028">
    <property type="entry name" value="Mannitol_1_phos_5_DH"/>
</dbReference>
<dbReference type="PRINTS" id="PR00084">
    <property type="entry name" value="MTLDHDRGNASE"/>
</dbReference>
<organism evidence="10">
    <name type="scientific">Intestinibacter bartlettii</name>
    <dbReference type="NCBI Taxonomy" id="261299"/>
    <lineage>
        <taxon>Bacteria</taxon>
        <taxon>Bacillati</taxon>
        <taxon>Bacillota</taxon>
        <taxon>Clostridia</taxon>
        <taxon>Peptostreptococcales</taxon>
        <taxon>Peptostreptococcaceae</taxon>
        <taxon>Intestinibacter</taxon>
    </lineage>
</organism>
<evidence type="ECO:0000259" key="9">
    <source>
        <dbReference type="Pfam" id="PF08125"/>
    </source>
</evidence>
<dbReference type="EMBL" id="CACRUE010000036">
    <property type="protein sequence ID" value="VYU40300.1"/>
    <property type="molecule type" value="Genomic_DNA"/>
</dbReference>
<dbReference type="InterPro" id="IPR036291">
    <property type="entry name" value="NAD(P)-bd_dom_sf"/>
</dbReference>
<evidence type="ECO:0000259" key="8">
    <source>
        <dbReference type="Pfam" id="PF01232"/>
    </source>
</evidence>
<dbReference type="InterPro" id="IPR008927">
    <property type="entry name" value="6-PGluconate_DH-like_C_sf"/>
</dbReference>
<dbReference type="PROSITE" id="PS00974">
    <property type="entry name" value="MANNITOL_DHGENASE"/>
    <property type="match status" value="1"/>
</dbReference>
<dbReference type="Pfam" id="PF08125">
    <property type="entry name" value="Mannitol_dh_C"/>
    <property type="match status" value="1"/>
</dbReference>
<dbReference type="NCBIfam" id="NF002650">
    <property type="entry name" value="PRK02318.2-2"/>
    <property type="match status" value="1"/>
</dbReference>
<dbReference type="InterPro" id="IPR023027">
    <property type="entry name" value="Mannitol_DH_CS"/>
</dbReference>
<dbReference type="PANTHER" id="PTHR30524:SF0">
    <property type="entry name" value="ALTRONATE OXIDOREDUCTASE-RELATED"/>
    <property type="match status" value="1"/>
</dbReference>
<dbReference type="HAMAP" id="MF_00196">
    <property type="entry name" value="Mannitol_dehydrog"/>
    <property type="match status" value="1"/>
</dbReference>
<dbReference type="Gene3D" id="3.40.50.720">
    <property type="entry name" value="NAD(P)-binding Rossmann-like Domain"/>
    <property type="match status" value="1"/>
</dbReference>
<dbReference type="GO" id="GO:0008926">
    <property type="term" value="F:mannitol-1-phosphate 5-dehydrogenase activity"/>
    <property type="evidence" value="ECO:0007669"/>
    <property type="project" value="UniProtKB-UniRule"/>
</dbReference>
<dbReference type="InterPro" id="IPR013131">
    <property type="entry name" value="Mannitol_DH_N"/>
</dbReference>
<evidence type="ECO:0000256" key="7">
    <source>
        <dbReference type="HAMAP-Rule" id="MF_00196"/>
    </source>
</evidence>
<dbReference type="GO" id="GO:0005829">
    <property type="term" value="C:cytosol"/>
    <property type="evidence" value="ECO:0007669"/>
    <property type="project" value="TreeGrafter"/>
</dbReference>
<dbReference type="AlphaFoldDB" id="A0A6N3EGU8"/>
<feature type="domain" description="Mannitol dehydrogenase N-terminal" evidence="8">
    <location>
        <begin position="3"/>
        <end position="197"/>
    </location>
</feature>
<protein>
    <recommendedName>
        <fullName evidence="3 7">Mannitol-1-phosphate 5-dehydrogenase</fullName>
        <ecNumber evidence="2 7">1.1.1.17</ecNumber>
    </recommendedName>
</protein>
<comment type="catalytic activity">
    <reaction evidence="6 7">
        <text>D-mannitol 1-phosphate + NAD(+) = beta-D-fructose 6-phosphate + NADH + H(+)</text>
        <dbReference type="Rhea" id="RHEA:19661"/>
        <dbReference type="ChEBI" id="CHEBI:15378"/>
        <dbReference type="ChEBI" id="CHEBI:57540"/>
        <dbReference type="ChEBI" id="CHEBI:57634"/>
        <dbReference type="ChEBI" id="CHEBI:57945"/>
        <dbReference type="ChEBI" id="CHEBI:61381"/>
        <dbReference type="EC" id="1.1.1.17"/>
    </reaction>
</comment>
<dbReference type="InterPro" id="IPR013328">
    <property type="entry name" value="6PGD_dom2"/>
</dbReference>
<name>A0A6N3EGU8_9FIRM</name>
<dbReference type="InterPro" id="IPR013118">
    <property type="entry name" value="Mannitol_DH_C"/>
</dbReference>
<gene>
    <name evidence="7 10" type="primary">mtlD</name>
    <name evidence="10" type="ORF">IBLFYP30_02548</name>
</gene>
<dbReference type="NCBIfam" id="NF002647">
    <property type="entry name" value="PRK02318.1-3"/>
    <property type="match status" value="1"/>
</dbReference>
<evidence type="ECO:0000256" key="3">
    <source>
        <dbReference type="ARBA" id="ARBA00016219"/>
    </source>
</evidence>
<accession>A0A6N3EGU8</accession>
<dbReference type="Pfam" id="PF01232">
    <property type="entry name" value="Mannitol_dh"/>
    <property type="match status" value="1"/>
</dbReference>
<dbReference type="GO" id="GO:0019592">
    <property type="term" value="P:mannitol catabolic process"/>
    <property type="evidence" value="ECO:0007669"/>
    <property type="project" value="TreeGrafter"/>
</dbReference>
<dbReference type="RefSeq" id="WP_156531112.1">
    <property type="nucleotide sequence ID" value="NZ_CACRUE010000036.1"/>
</dbReference>
<evidence type="ECO:0000256" key="1">
    <source>
        <dbReference type="ARBA" id="ARBA00006541"/>
    </source>
</evidence>
<dbReference type="SUPFAM" id="SSF51735">
    <property type="entry name" value="NAD(P)-binding Rossmann-fold domains"/>
    <property type="match status" value="1"/>
</dbReference>
<comment type="similarity">
    <text evidence="1 7">Belongs to the mannitol dehydrogenase family.</text>
</comment>
<dbReference type="EC" id="1.1.1.17" evidence="2 7"/>
<evidence type="ECO:0000256" key="2">
    <source>
        <dbReference type="ARBA" id="ARBA00012939"/>
    </source>
</evidence>
<dbReference type="NCBIfam" id="NF002646">
    <property type="entry name" value="PRK02318.1-2"/>
    <property type="match status" value="1"/>
</dbReference>